<feature type="region of interest" description="Disordered" evidence="1">
    <location>
        <begin position="161"/>
        <end position="181"/>
    </location>
</feature>
<keyword evidence="3" id="KW-1185">Reference proteome</keyword>
<accession>A0ABP9JI01</accession>
<name>A0ABP9JI01_9ACTN</name>
<protein>
    <submittedName>
        <fullName evidence="2">Uncharacterized protein</fullName>
    </submittedName>
</protein>
<evidence type="ECO:0000313" key="2">
    <source>
        <dbReference type="EMBL" id="GAA5032564.1"/>
    </source>
</evidence>
<reference evidence="3" key="1">
    <citation type="journal article" date="2019" name="Int. J. Syst. Evol. Microbiol.">
        <title>The Global Catalogue of Microorganisms (GCM) 10K type strain sequencing project: providing services to taxonomists for standard genome sequencing and annotation.</title>
        <authorList>
            <consortium name="The Broad Institute Genomics Platform"/>
            <consortium name="The Broad Institute Genome Sequencing Center for Infectious Disease"/>
            <person name="Wu L."/>
            <person name="Ma J."/>
        </authorList>
    </citation>
    <scope>NUCLEOTIDE SEQUENCE [LARGE SCALE GENOMIC DNA]</scope>
    <source>
        <strain evidence="3">JCM 18409</strain>
    </source>
</reference>
<proteinExistence type="predicted"/>
<organism evidence="2 3">
    <name type="scientific">Streptomyces siamensis</name>
    <dbReference type="NCBI Taxonomy" id="1274986"/>
    <lineage>
        <taxon>Bacteria</taxon>
        <taxon>Bacillati</taxon>
        <taxon>Actinomycetota</taxon>
        <taxon>Actinomycetes</taxon>
        <taxon>Kitasatosporales</taxon>
        <taxon>Streptomycetaceae</taxon>
        <taxon>Streptomyces</taxon>
    </lineage>
</organism>
<feature type="compositionally biased region" description="Acidic residues" evidence="1">
    <location>
        <begin position="169"/>
        <end position="181"/>
    </location>
</feature>
<evidence type="ECO:0000313" key="3">
    <source>
        <dbReference type="Proteomes" id="UP001501759"/>
    </source>
</evidence>
<dbReference type="Proteomes" id="UP001501759">
    <property type="component" value="Unassembled WGS sequence"/>
</dbReference>
<dbReference type="EMBL" id="BAABKB010000039">
    <property type="protein sequence ID" value="GAA5032564.1"/>
    <property type="molecule type" value="Genomic_DNA"/>
</dbReference>
<evidence type="ECO:0000256" key="1">
    <source>
        <dbReference type="SAM" id="MobiDB-lite"/>
    </source>
</evidence>
<dbReference type="RefSeq" id="WP_345657304.1">
    <property type="nucleotide sequence ID" value="NZ_BAABKB010000039.1"/>
</dbReference>
<sequence>MALLAQYSVCATPGRRIVEVYDTDACLGDEAAMDAAESQVVAGNGYHLYLMSLQPDITVQVAIRIWGTPPAPPADAEGHTPITLESETGVLVVNQLERGPAGEMPLPRPGVYEGHAWWAGRQGAADYYDTFLAQDTEDWSTDKIRQYFEQCPADERYVLDLAYTREPEPEPDEDEDQDEEF</sequence>
<comment type="caution">
    <text evidence="2">The sequence shown here is derived from an EMBL/GenBank/DDBJ whole genome shotgun (WGS) entry which is preliminary data.</text>
</comment>
<gene>
    <name evidence="2" type="ORF">GCM10023335_75230</name>
</gene>